<proteinExistence type="predicted"/>
<reference evidence="2 3" key="1">
    <citation type="submission" date="2017-11" db="EMBL/GenBank/DDBJ databases">
        <title>De-novo sequencing of pomegranate (Punica granatum L.) genome.</title>
        <authorList>
            <person name="Akparov Z."/>
            <person name="Amiraslanov A."/>
            <person name="Hajiyeva S."/>
            <person name="Abbasov M."/>
            <person name="Kaur K."/>
            <person name="Hamwieh A."/>
            <person name="Solovyev V."/>
            <person name="Salamov A."/>
            <person name="Braich B."/>
            <person name="Kosarev P."/>
            <person name="Mahmoud A."/>
            <person name="Hajiyev E."/>
            <person name="Babayeva S."/>
            <person name="Izzatullayeva V."/>
            <person name="Mammadov A."/>
            <person name="Mammadov A."/>
            <person name="Sharifova S."/>
            <person name="Ojaghi J."/>
            <person name="Eynullazada K."/>
            <person name="Bayramov B."/>
            <person name="Abdulazimova A."/>
            <person name="Shahmuradov I."/>
        </authorList>
    </citation>
    <scope>NUCLEOTIDE SEQUENCE [LARGE SCALE GENOMIC DNA]</scope>
    <source>
        <strain evidence="3">cv. AG2017</strain>
        <tissue evidence="2">Leaf</tissue>
    </source>
</reference>
<dbReference type="Proteomes" id="UP000233551">
    <property type="component" value="Unassembled WGS sequence"/>
</dbReference>
<keyword evidence="3" id="KW-1185">Reference proteome</keyword>
<dbReference type="AlphaFoldDB" id="A0A2I0JSG4"/>
<name>A0A2I0JSG4_PUNGR</name>
<comment type="caution">
    <text evidence="2">The sequence shown here is derived from an EMBL/GenBank/DDBJ whole genome shotgun (WGS) entry which is preliminary data.</text>
</comment>
<dbReference type="EMBL" id="PGOL01001314">
    <property type="protein sequence ID" value="PKI59201.1"/>
    <property type="molecule type" value="Genomic_DNA"/>
</dbReference>
<accession>A0A2I0JSG4</accession>
<evidence type="ECO:0000313" key="3">
    <source>
        <dbReference type="Proteomes" id="UP000233551"/>
    </source>
</evidence>
<evidence type="ECO:0000313" key="2">
    <source>
        <dbReference type="EMBL" id="PKI59201.1"/>
    </source>
</evidence>
<feature type="region of interest" description="Disordered" evidence="1">
    <location>
        <begin position="70"/>
        <end position="92"/>
    </location>
</feature>
<sequence>MDSREPRGLTAFPLRGSAERCHSSFGSMSVSSPRIRDTSCYACMTIRYMDVNDKGKRILCTVGRPSDRDHRFTGEGEGCEEPFDRDGTTRQSRGKKWHVVGIRRARLGVLRPDYVFG</sequence>
<evidence type="ECO:0000256" key="1">
    <source>
        <dbReference type="SAM" id="MobiDB-lite"/>
    </source>
</evidence>
<gene>
    <name evidence="2" type="ORF">CRG98_020402</name>
</gene>
<protein>
    <submittedName>
        <fullName evidence="2">Uncharacterized protein</fullName>
    </submittedName>
</protein>
<organism evidence="2 3">
    <name type="scientific">Punica granatum</name>
    <name type="common">Pomegranate</name>
    <dbReference type="NCBI Taxonomy" id="22663"/>
    <lineage>
        <taxon>Eukaryota</taxon>
        <taxon>Viridiplantae</taxon>
        <taxon>Streptophyta</taxon>
        <taxon>Embryophyta</taxon>
        <taxon>Tracheophyta</taxon>
        <taxon>Spermatophyta</taxon>
        <taxon>Magnoliopsida</taxon>
        <taxon>eudicotyledons</taxon>
        <taxon>Gunneridae</taxon>
        <taxon>Pentapetalae</taxon>
        <taxon>rosids</taxon>
        <taxon>malvids</taxon>
        <taxon>Myrtales</taxon>
        <taxon>Lythraceae</taxon>
        <taxon>Punica</taxon>
    </lineage>
</organism>